<dbReference type="InterPro" id="IPR023210">
    <property type="entry name" value="NADP_OxRdtase_dom"/>
</dbReference>
<dbReference type="Gene3D" id="3.30.70.20">
    <property type="match status" value="1"/>
</dbReference>
<dbReference type="PROSITE" id="PS00198">
    <property type="entry name" value="4FE4S_FER_1"/>
    <property type="match status" value="2"/>
</dbReference>
<keyword evidence="1" id="KW-0479">Metal-binding</keyword>
<dbReference type="InterPro" id="IPR017896">
    <property type="entry name" value="4Fe4S_Fe-S-bd"/>
</dbReference>
<proteinExistence type="predicted"/>
<dbReference type="CDD" id="cd19096">
    <property type="entry name" value="AKR_Fe-S_oxidoreductase"/>
    <property type="match status" value="1"/>
</dbReference>
<dbReference type="Gene3D" id="3.20.20.100">
    <property type="entry name" value="NADP-dependent oxidoreductase domain"/>
    <property type="match status" value="1"/>
</dbReference>
<dbReference type="SUPFAM" id="SSF46548">
    <property type="entry name" value="alpha-helical ferredoxin"/>
    <property type="match status" value="1"/>
</dbReference>
<dbReference type="Proteomes" id="UP000823921">
    <property type="component" value="Unassembled WGS sequence"/>
</dbReference>
<accession>A0A9D2MJK3</accession>
<dbReference type="PANTHER" id="PTHR43312">
    <property type="entry name" value="D-THREO-ALDOSE 1-DEHYDROGENASE"/>
    <property type="match status" value="1"/>
</dbReference>
<dbReference type="InterPro" id="IPR017900">
    <property type="entry name" value="4Fe4S_Fe_S_CS"/>
</dbReference>
<dbReference type="SUPFAM" id="SSF51430">
    <property type="entry name" value="NAD(P)-linked oxidoreductase"/>
    <property type="match status" value="1"/>
</dbReference>
<reference evidence="5" key="1">
    <citation type="journal article" date="2021" name="PeerJ">
        <title>Extensive microbial diversity within the chicken gut microbiome revealed by metagenomics and culture.</title>
        <authorList>
            <person name="Gilroy R."/>
            <person name="Ravi A."/>
            <person name="Getino M."/>
            <person name="Pursley I."/>
            <person name="Horton D.L."/>
            <person name="Alikhan N.F."/>
            <person name="Baker D."/>
            <person name="Gharbi K."/>
            <person name="Hall N."/>
            <person name="Watson M."/>
            <person name="Adriaenssens E.M."/>
            <person name="Foster-Nyarko E."/>
            <person name="Jarju S."/>
            <person name="Secka A."/>
            <person name="Antonio M."/>
            <person name="Oren A."/>
            <person name="Chaudhuri R.R."/>
            <person name="La Ragione R."/>
            <person name="Hildebrand F."/>
            <person name="Pallen M.J."/>
        </authorList>
    </citation>
    <scope>NUCLEOTIDE SEQUENCE</scope>
    <source>
        <strain evidence="5">CHK192-8294</strain>
    </source>
</reference>
<sequence length="375" mass="42053">MIYRDFQGIKLSGLGMGCMRLPVVDGKDDQVNQAAVEEMVACAMDSGVNYYDTAWGYHGGNSEIAIGKALAAYPRKNFYLADKFPGYDLSNMDKVAEIFEAQLKKCQVEYFDFYLFHNVCEMNIDAYLDPKYGILDYLLEQKKNGRIRHLGFSCHGAMPVLKRFLEAYGPHMEFCQLQLNYVDWQFQEGKEKVELLEQYHIPVWVMEPLRGGRLARLTPEEAAPLKELRPEEGAPAWAFRFLQTIPGVVVTLSGMSDLAQTRDNLATFATEASLSDQEWETVLEVGRRMTAPEALACTACHYCVSHCPQGLDIPHLLALYNEHRFTGGGFIAPMALSALPKEKQPSACIGCRSCEAVCPQQLKIAQAMADFSARL</sequence>
<keyword evidence="2" id="KW-0408">Iron</keyword>
<dbReference type="GO" id="GO:0051536">
    <property type="term" value="F:iron-sulfur cluster binding"/>
    <property type="evidence" value="ECO:0007669"/>
    <property type="project" value="UniProtKB-KW"/>
</dbReference>
<dbReference type="AlphaFoldDB" id="A0A9D2MJK3"/>
<dbReference type="InterPro" id="IPR053135">
    <property type="entry name" value="AKR2_Oxidoreductase"/>
</dbReference>
<evidence type="ECO:0000313" key="6">
    <source>
        <dbReference type="Proteomes" id="UP000823921"/>
    </source>
</evidence>
<dbReference type="PROSITE" id="PS51379">
    <property type="entry name" value="4FE4S_FER_2"/>
    <property type="match status" value="1"/>
</dbReference>
<dbReference type="PANTHER" id="PTHR43312:SF2">
    <property type="entry name" value="OXIDOREDUCTASE"/>
    <property type="match status" value="1"/>
</dbReference>
<dbReference type="GO" id="GO:0046872">
    <property type="term" value="F:metal ion binding"/>
    <property type="evidence" value="ECO:0007669"/>
    <property type="project" value="UniProtKB-KW"/>
</dbReference>
<name>A0A9D2MJK3_9FIRM</name>
<dbReference type="EMBL" id="DWXO01000017">
    <property type="protein sequence ID" value="HJB79605.1"/>
    <property type="molecule type" value="Genomic_DNA"/>
</dbReference>
<evidence type="ECO:0000256" key="1">
    <source>
        <dbReference type="ARBA" id="ARBA00022723"/>
    </source>
</evidence>
<keyword evidence="3" id="KW-0411">Iron-sulfur</keyword>
<comment type="caution">
    <text evidence="5">The sequence shown here is derived from an EMBL/GenBank/DDBJ whole genome shotgun (WGS) entry which is preliminary data.</text>
</comment>
<feature type="domain" description="4Fe-4S ferredoxin-type" evidence="4">
    <location>
        <begin position="339"/>
        <end position="367"/>
    </location>
</feature>
<protein>
    <submittedName>
        <fullName evidence="5">Aldo/keto reductase</fullName>
    </submittedName>
</protein>
<dbReference type="Pfam" id="PF00248">
    <property type="entry name" value="Aldo_ket_red"/>
    <property type="match status" value="1"/>
</dbReference>
<dbReference type="InterPro" id="IPR036812">
    <property type="entry name" value="NAD(P)_OxRdtase_dom_sf"/>
</dbReference>
<organism evidence="5 6">
    <name type="scientific">Candidatus Flavonifractor intestinigallinarum</name>
    <dbReference type="NCBI Taxonomy" id="2838586"/>
    <lineage>
        <taxon>Bacteria</taxon>
        <taxon>Bacillati</taxon>
        <taxon>Bacillota</taxon>
        <taxon>Clostridia</taxon>
        <taxon>Eubacteriales</taxon>
        <taxon>Oscillospiraceae</taxon>
        <taxon>Flavonifractor</taxon>
    </lineage>
</organism>
<dbReference type="Pfam" id="PF13187">
    <property type="entry name" value="Fer4_9"/>
    <property type="match status" value="1"/>
</dbReference>
<gene>
    <name evidence="5" type="ORF">H9712_01330</name>
</gene>
<evidence type="ECO:0000256" key="3">
    <source>
        <dbReference type="ARBA" id="ARBA00023014"/>
    </source>
</evidence>
<evidence type="ECO:0000259" key="4">
    <source>
        <dbReference type="PROSITE" id="PS51379"/>
    </source>
</evidence>
<reference evidence="5" key="2">
    <citation type="submission" date="2021-04" db="EMBL/GenBank/DDBJ databases">
        <authorList>
            <person name="Gilroy R."/>
        </authorList>
    </citation>
    <scope>NUCLEOTIDE SEQUENCE</scope>
    <source>
        <strain evidence="5">CHK192-8294</strain>
    </source>
</reference>
<evidence type="ECO:0000313" key="5">
    <source>
        <dbReference type="EMBL" id="HJB79605.1"/>
    </source>
</evidence>
<evidence type="ECO:0000256" key="2">
    <source>
        <dbReference type="ARBA" id="ARBA00023004"/>
    </source>
</evidence>